<accession>A0A3A8EYK3</accession>
<evidence type="ECO:0000313" key="1">
    <source>
        <dbReference type="EMBL" id="RKG35154.1"/>
    </source>
</evidence>
<evidence type="ECO:0000313" key="2">
    <source>
        <dbReference type="Proteomes" id="UP000269001"/>
    </source>
</evidence>
<dbReference type="AlphaFoldDB" id="A0A3A8EYK3"/>
<dbReference type="RefSeq" id="WP_120369441.1">
    <property type="nucleotide sequence ID" value="NZ_RAXU01000004.1"/>
</dbReference>
<organism evidence="1 2">
    <name type="scientific">Acinetobacter guerrae</name>
    <dbReference type="NCBI Taxonomy" id="1843371"/>
    <lineage>
        <taxon>Bacteria</taxon>
        <taxon>Pseudomonadati</taxon>
        <taxon>Pseudomonadota</taxon>
        <taxon>Gammaproteobacteria</taxon>
        <taxon>Moraxellales</taxon>
        <taxon>Moraxellaceae</taxon>
        <taxon>Acinetobacter</taxon>
    </lineage>
</organism>
<proteinExistence type="predicted"/>
<reference evidence="1 2" key="1">
    <citation type="submission" date="2018-09" db="EMBL/GenBank/DDBJ databases">
        <title>The draft genome of Acinetobacter spp. strains.</title>
        <authorList>
            <person name="Qin J."/>
            <person name="Feng Y."/>
            <person name="Zong Z."/>
        </authorList>
    </citation>
    <scope>NUCLEOTIDE SEQUENCE [LARGE SCALE GENOMIC DNA]</scope>
    <source>
        <strain evidence="1 2">WCHAc060096</strain>
    </source>
</reference>
<keyword evidence="2" id="KW-1185">Reference proteome</keyword>
<dbReference type="Proteomes" id="UP000269001">
    <property type="component" value="Unassembled WGS sequence"/>
</dbReference>
<gene>
    <name evidence="1" type="ORF">D7V21_05065</name>
</gene>
<name>A0A3A8EYK3_9GAMM</name>
<dbReference type="EMBL" id="RAXU01000004">
    <property type="protein sequence ID" value="RKG35154.1"/>
    <property type="molecule type" value="Genomic_DNA"/>
</dbReference>
<protein>
    <submittedName>
        <fullName evidence="1">Uncharacterized protein</fullName>
    </submittedName>
</protein>
<sequence>MNERKIKTCDFCDDGNGGCVFPYYGLAPHVHTKPIDGTVFTGEIPENFSPDEEEDGLGVYTHCPNCGGDGTYEGTSIEAEGG</sequence>
<comment type="caution">
    <text evidence="1">The sequence shown here is derived from an EMBL/GenBank/DDBJ whole genome shotgun (WGS) entry which is preliminary data.</text>
</comment>